<keyword evidence="2" id="KW-1185">Reference proteome</keyword>
<dbReference type="EMBL" id="MH651182">
    <property type="protein sequence ID" value="AXQ64428.1"/>
    <property type="molecule type" value="Genomic_DNA"/>
</dbReference>
<dbReference type="KEGG" id="vg:70080431"/>
<gene>
    <name evidence="1" type="primary">59</name>
    <name evidence="1" type="ORF">SEA_NEVILLE_59</name>
</gene>
<dbReference type="RefSeq" id="YP_010245915.1">
    <property type="nucleotide sequence ID" value="NC_060131.1"/>
</dbReference>
<evidence type="ECO:0000313" key="1">
    <source>
        <dbReference type="EMBL" id="AXQ64428.1"/>
    </source>
</evidence>
<evidence type="ECO:0000313" key="2">
    <source>
        <dbReference type="Proteomes" id="UP000261731"/>
    </source>
</evidence>
<dbReference type="GeneID" id="70080431"/>
<proteinExistence type="predicted"/>
<reference evidence="1 2" key="1">
    <citation type="submission" date="2018-07" db="EMBL/GenBank/DDBJ databases">
        <authorList>
            <person name="Bragdon E."/>
            <person name="Orellana H."/>
            <person name="Sterchele H."/>
            <person name="Molloy S.D."/>
            <person name="Garlena R.A."/>
            <person name="Russell D.A."/>
            <person name="Pope W.H."/>
            <person name="Jacobs-Sera D."/>
            <person name="Hatfull G.F."/>
        </authorList>
    </citation>
    <scope>NUCLEOTIDE SEQUENCE [LARGE SCALE GENOMIC DNA]</scope>
</reference>
<accession>A0A385E085</accession>
<name>A0A385E085_9CAUD</name>
<sequence length="173" mass="18688">MSDYKYYVDGAGSFYATDGYGVLGWYSRDGDGDLEYEGTTSALAGELTELVPSDQVDTGFKLPETTVYTNDSGSLIIGKIEGDPQGLRSILANTPVAELDEKVRKLTNELAVYIHLRDYQAEKAKVDDALIEKMGNAYLGAAQAVPRTVDDMKSTDATKFLAGIRAALEVARG</sequence>
<organism evidence="1 2">
    <name type="scientific">Gordonia phage Neville</name>
    <dbReference type="NCBI Taxonomy" id="2301693"/>
    <lineage>
        <taxon>Viruses</taxon>
        <taxon>Duplodnaviria</taxon>
        <taxon>Heunggongvirae</taxon>
        <taxon>Uroviricota</taxon>
        <taxon>Caudoviricetes</taxon>
        <taxon>Deeyouvirinae</taxon>
        <taxon>Nevillevirus</taxon>
        <taxon>Nevillevirus neville</taxon>
    </lineage>
</organism>
<protein>
    <submittedName>
        <fullName evidence="1">Uncharacterized protein</fullName>
    </submittedName>
</protein>
<dbReference type="Proteomes" id="UP000261731">
    <property type="component" value="Segment"/>
</dbReference>